<evidence type="ECO:0000256" key="2">
    <source>
        <dbReference type="ARBA" id="ARBA00001947"/>
    </source>
</evidence>
<keyword evidence="7 13" id="KW-0031">Aminopeptidase</keyword>
<dbReference type="SUPFAM" id="SSF101821">
    <property type="entry name" value="Aminopeptidase/glucanase lid domain"/>
    <property type="match status" value="1"/>
</dbReference>
<dbReference type="OrthoDB" id="9880441at2759"/>
<dbReference type="Gene3D" id="3.40.630.10">
    <property type="entry name" value="Zn peptidases"/>
    <property type="match status" value="1"/>
</dbReference>
<dbReference type="PANTHER" id="PTHR28570">
    <property type="entry name" value="ASPARTYL AMINOPEPTIDASE"/>
    <property type="match status" value="1"/>
</dbReference>
<reference evidence="14 16" key="2">
    <citation type="journal article" date="2013" name="Nature">
        <title>Insights into bilaterian evolution from three spiralian genomes.</title>
        <authorList>
            <person name="Simakov O."/>
            <person name="Marletaz F."/>
            <person name="Cho S.J."/>
            <person name="Edsinger-Gonzales E."/>
            <person name="Havlak P."/>
            <person name="Hellsten U."/>
            <person name="Kuo D.H."/>
            <person name="Larsson T."/>
            <person name="Lv J."/>
            <person name="Arendt D."/>
            <person name="Savage R."/>
            <person name="Osoegawa K."/>
            <person name="de Jong P."/>
            <person name="Grimwood J."/>
            <person name="Chapman J.A."/>
            <person name="Shapiro H."/>
            <person name="Aerts A."/>
            <person name="Otillar R.P."/>
            <person name="Terry A.Y."/>
            <person name="Boore J.L."/>
            <person name="Grigoriev I.V."/>
            <person name="Lindberg D.R."/>
            <person name="Seaver E.C."/>
            <person name="Weisblat D.A."/>
            <person name="Putnam N.H."/>
            <person name="Rokhsar D.S."/>
        </authorList>
    </citation>
    <scope>NUCLEOTIDE SEQUENCE</scope>
</reference>
<dbReference type="PRINTS" id="PR00932">
    <property type="entry name" value="AMINO1PTASE"/>
</dbReference>
<evidence type="ECO:0000256" key="3">
    <source>
        <dbReference type="ARBA" id="ARBA00008290"/>
    </source>
</evidence>
<keyword evidence="11 13" id="KW-0862">Zinc</keyword>
<comment type="subunit">
    <text evidence="4">Tetrahedron-shaped homododecamer built from six homodimers.</text>
</comment>
<reference evidence="16" key="1">
    <citation type="submission" date="2012-12" db="EMBL/GenBank/DDBJ databases">
        <authorList>
            <person name="Hellsten U."/>
            <person name="Grimwood J."/>
            <person name="Chapman J.A."/>
            <person name="Shapiro H."/>
            <person name="Aerts A."/>
            <person name="Otillar R.P."/>
            <person name="Terry A.Y."/>
            <person name="Boore J.L."/>
            <person name="Simakov O."/>
            <person name="Marletaz F."/>
            <person name="Cho S.-J."/>
            <person name="Edsinger-Gonzales E."/>
            <person name="Havlak P."/>
            <person name="Kuo D.-H."/>
            <person name="Larsson T."/>
            <person name="Lv J."/>
            <person name="Arendt D."/>
            <person name="Savage R."/>
            <person name="Osoegawa K."/>
            <person name="de Jong P."/>
            <person name="Lindberg D.R."/>
            <person name="Seaver E.C."/>
            <person name="Weisblat D.A."/>
            <person name="Putnam N.H."/>
            <person name="Grigoriev I.V."/>
            <person name="Rokhsar D.S."/>
        </authorList>
    </citation>
    <scope>NUCLEOTIDE SEQUENCE</scope>
</reference>
<evidence type="ECO:0000256" key="12">
    <source>
        <dbReference type="ARBA" id="ARBA00023049"/>
    </source>
</evidence>
<dbReference type="InterPro" id="IPR023358">
    <property type="entry name" value="Peptidase_M18_dom2"/>
</dbReference>
<dbReference type="EC" id="3.4.11.21" evidence="5"/>
<dbReference type="AlphaFoldDB" id="T1FP94"/>
<dbReference type="GO" id="GO:0005737">
    <property type="term" value="C:cytoplasm"/>
    <property type="evidence" value="ECO:0007669"/>
    <property type="project" value="UniProtKB-ARBA"/>
</dbReference>
<evidence type="ECO:0000256" key="13">
    <source>
        <dbReference type="RuleBase" id="RU004386"/>
    </source>
</evidence>
<evidence type="ECO:0000256" key="5">
    <source>
        <dbReference type="ARBA" id="ARBA00011965"/>
    </source>
</evidence>
<dbReference type="GO" id="GO:0008270">
    <property type="term" value="F:zinc ion binding"/>
    <property type="evidence" value="ECO:0007669"/>
    <property type="project" value="InterPro"/>
</dbReference>
<protein>
    <recommendedName>
        <fullName evidence="6">Aspartyl aminopeptidase</fullName>
        <ecNumber evidence="5">3.4.11.21</ecNumber>
    </recommendedName>
</protein>
<dbReference type="NCBIfam" id="NF002759">
    <property type="entry name" value="PRK02813.1"/>
    <property type="match status" value="1"/>
</dbReference>
<evidence type="ECO:0000256" key="1">
    <source>
        <dbReference type="ARBA" id="ARBA00001335"/>
    </source>
</evidence>
<dbReference type="GO" id="GO:0006508">
    <property type="term" value="P:proteolysis"/>
    <property type="evidence" value="ECO:0007669"/>
    <property type="project" value="UniProtKB-KW"/>
</dbReference>
<gene>
    <name evidence="15" type="primary">20210641</name>
    <name evidence="14" type="ORF">HELRODRAFT_187369</name>
</gene>
<keyword evidence="9 13" id="KW-0479">Metal-binding</keyword>
<evidence type="ECO:0000256" key="7">
    <source>
        <dbReference type="ARBA" id="ARBA00022438"/>
    </source>
</evidence>
<dbReference type="GO" id="GO:0008237">
    <property type="term" value="F:metallopeptidase activity"/>
    <property type="evidence" value="ECO:0007669"/>
    <property type="project" value="UniProtKB-KW"/>
</dbReference>
<evidence type="ECO:0000256" key="10">
    <source>
        <dbReference type="ARBA" id="ARBA00022801"/>
    </source>
</evidence>
<comment type="similarity">
    <text evidence="3 13">Belongs to the peptidase M18 family.</text>
</comment>
<evidence type="ECO:0000313" key="15">
    <source>
        <dbReference type="EnsemblMetazoa" id="HelroP187369"/>
    </source>
</evidence>
<evidence type="ECO:0000256" key="6">
    <source>
        <dbReference type="ARBA" id="ARBA00015118"/>
    </source>
</evidence>
<name>T1FP94_HELRO</name>
<evidence type="ECO:0000256" key="8">
    <source>
        <dbReference type="ARBA" id="ARBA00022670"/>
    </source>
</evidence>
<evidence type="ECO:0000313" key="14">
    <source>
        <dbReference type="EMBL" id="ESN96961.1"/>
    </source>
</evidence>
<dbReference type="eggNOG" id="KOG2596">
    <property type="taxonomic scope" value="Eukaryota"/>
</dbReference>
<dbReference type="GO" id="GO:0004177">
    <property type="term" value="F:aminopeptidase activity"/>
    <property type="evidence" value="ECO:0007669"/>
    <property type="project" value="UniProtKB-KW"/>
</dbReference>
<dbReference type="InterPro" id="IPR001948">
    <property type="entry name" value="Peptidase_M18"/>
</dbReference>
<dbReference type="CTD" id="20210641"/>
<dbReference type="Pfam" id="PF02127">
    <property type="entry name" value="Peptidase_M18"/>
    <property type="match status" value="1"/>
</dbReference>
<dbReference type="OMA" id="GPILKVN"/>
<dbReference type="Proteomes" id="UP000015101">
    <property type="component" value="Unassembled WGS sequence"/>
</dbReference>
<dbReference type="PANTHER" id="PTHR28570:SF3">
    <property type="entry name" value="ASPARTYL AMINOPEPTIDASE"/>
    <property type="match status" value="1"/>
</dbReference>
<dbReference type="InParanoid" id="T1FP94"/>
<dbReference type="HOGENOM" id="CLU_019532_2_0_1"/>
<organism evidence="15 16">
    <name type="scientific">Helobdella robusta</name>
    <name type="common">Californian leech</name>
    <dbReference type="NCBI Taxonomy" id="6412"/>
    <lineage>
        <taxon>Eukaryota</taxon>
        <taxon>Metazoa</taxon>
        <taxon>Spiralia</taxon>
        <taxon>Lophotrochozoa</taxon>
        <taxon>Annelida</taxon>
        <taxon>Clitellata</taxon>
        <taxon>Hirudinea</taxon>
        <taxon>Rhynchobdellida</taxon>
        <taxon>Glossiphoniidae</taxon>
        <taxon>Helobdella</taxon>
    </lineage>
</organism>
<evidence type="ECO:0000256" key="4">
    <source>
        <dbReference type="ARBA" id="ARBA00011395"/>
    </source>
</evidence>
<dbReference type="FunFam" id="2.30.250.10:FF:000001">
    <property type="entry name" value="Aspartyl aminopeptidase 1"/>
    <property type="match status" value="1"/>
</dbReference>
<keyword evidence="16" id="KW-1185">Reference proteome</keyword>
<accession>T1FP94</accession>
<dbReference type="GeneID" id="20210641"/>
<dbReference type="RefSeq" id="XP_009025082.1">
    <property type="nucleotide sequence ID" value="XM_009026834.1"/>
</dbReference>
<dbReference type="KEGG" id="hro:HELRODRAFT_187369"/>
<sequence>MSSKESSVVGSAKDFLKFINKSPSPFHAVEESKKRLLEAGFKELNEAEKWSVKPGDKFFLTRNHSTLVAFAVGGKFQPGNGFSIIGTHTDSPCLKIKPTSKIVKNGYLQVGVQLYGGGIWHTWFDRDLKLAGRVLIRNSKSQIEHKLVDIDKPLLRVSTVAIHLSRDQNEKFEFNKETTLVPILAMATNSSSEKNDGRDSPSKQTVDKHHNALLNAVANKLGCSAKDIIDLELCLADYVPGTIGGLNDDFIFCGRLDNLHSTYCALQGLLDSLKASDSLEKEPNIRMVSMFDNEEVGSESAQGAASALQEHILRRLSYDDSNASAFEQCICQSLLVSADMAHAVHPNFSEKHEEHHRPFLNKGVVLKFNANQKYASTAITSSIMREIAHEASIPIQDFVMRNDMACGSTIGPILSTRLGIPTLDLGSPQLSMHSIREMCSTSSVHLAISLFKAYFENYSKMYARIIKN</sequence>
<dbReference type="EMBL" id="AMQM01006550">
    <property type="status" value="NOT_ANNOTATED_CDS"/>
    <property type="molecule type" value="Genomic_DNA"/>
</dbReference>
<keyword evidence="8 13" id="KW-0645">Protease</keyword>
<dbReference type="EnsemblMetazoa" id="HelroT187369">
    <property type="protein sequence ID" value="HelroP187369"/>
    <property type="gene ID" value="HelroG187369"/>
</dbReference>
<dbReference type="Gene3D" id="2.30.250.10">
    <property type="entry name" value="Aminopeptidase i, Domain 2"/>
    <property type="match status" value="1"/>
</dbReference>
<evidence type="ECO:0000256" key="11">
    <source>
        <dbReference type="ARBA" id="ARBA00022833"/>
    </source>
</evidence>
<dbReference type="SUPFAM" id="SSF53187">
    <property type="entry name" value="Zn-dependent exopeptidases"/>
    <property type="match status" value="1"/>
</dbReference>
<keyword evidence="12 13" id="KW-0482">Metalloprotease</keyword>
<comment type="catalytic activity">
    <reaction evidence="1">
        <text>Release of an N-terminal aspartate or glutamate from a peptide, with a preference for aspartate.</text>
        <dbReference type="EC" id="3.4.11.21"/>
    </reaction>
</comment>
<dbReference type="MEROPS" id="M18.002"/>
<proteinExistence type="inferred from homology"/>
<dbReference type="EMBL" id="KB097487">
    <property type="protein sequence ID" value="ESN96961.1"/>
    <property type="molecule type" value="Genomic_DNA"/>
</dbReference>
<evidence type="ECO:0000256" key="9">
    <source>
        <dbReference type="ARBA" id="ARBA00022723"/>
    </source>
</evidence>
<dbReference type="CDD" id="cd05658">
    <property type="entry name" value="M18_DAP"/>
    <property type="match status" value="1"/>
</dbReference>
<reference evidence="15" key="3">
    <citation type="submission" date="2015-06" db="UniProtKB">
        <authorList>
            <consortium name="EnsemblMetazoa"/>
        </authorList>
    </citation>
    <scope>IDENTIFICATION</scope>
</reference>
<evidence type="ECO:0000313" key="16">
    <source>
        <dbReference type="Proteomes" id="UP000015101"/>
    </source>
</evidence>
<keyword evidence="10 13" id="KW-0378">Hydrolase</keyword>
<dbReference type="STRING" id="6412.T1FP94"/>
<comment type="cofactor">
    <cofactor evidence="2">
        <name>Zn(2+)</name>
        <dbReference type="ChEBI" id="CHEBI:29105"/>
    </cofactor>
</comment>